<dbReference type="EMBL" id="CP157895">
    <property type="protein sequence ID" value="XBT18551.1"/>
    <property type="molecule type" value="Genomic_DNA"/>
</dbReference>
<protein>
    <submittedName>
        <fullName evidence="1">Uncharacterized protein</fullName>
    </submittedName>
</protein>
<dbReference type="AlphaFoldDB" id="A0AAU7QS43"/>
<evidence type="ECO:0000313" key="1">
    <source>
        <dbReference type="EMBL" id="XBT18551.1"/>
    </source>
</evidence>
<accession>A0AAU7QS43</accession>
<gene>
    <name evidence="1" type="ORF">ABNO82_00340</name>
</gene>
<name>A0AAU7QS43_9FLAO</name>
<proteinExistence type="predicted"/>
<sequence>MLNYFNKIKKKKKIIIKKISMNKNEILKNIKYKFKNNIKKINTLLDKKRKRKIVYIYF</sequence>
<reference evidence="1" key="1">
    <citation type="submission" date="2024-06" db="EMBL/GenBank/DDBJ databases">
        <title>Diversity, functionality, and evolutionary history of bacterial symbionts in false click beetles (Coleoptera, Throscidae).</title>
        <authorList>
            <person name="Wierz J.C."/>
            <person name="Malm H."/>
            <person name="Kaltenpoth M."/>
            <person name="Engl T."/>
        </authorList>
    </citation>
    <scope>NUCLEOTIDE SEQUENCE</scope>
    <source>
        <strain evidence="1">Tder</strain>
    </source>
</reference>
<organism evidence="1">
    <name type="scientific">Candidatus Shikimatogenerans sp. Tder</name>
    <dbReference type="NCBI Taxonomy" id="3158566"/>
    <lineage>
        <taxon>Bacteria</taxon>
        <taxon>Pseudomonadati</taxon>
        <taxon>Bacteroidota</taxon>
        <taxon>Flavobacteriia</taxon>
        <taxon>Flavobacteriales</taxon>
        <taxon>Candidatus Shikimatogenerans</taxon>
    </lineage>
</organism>